<organism evidence="2 3">
    <name type="scientific">Microthyrium microscopicum</name>
    <dbReference type="NCBI Taxonomy" id="703497"/>
    <lineage>
        <taxon>Eukaryota</taxon>
        <taxon>Fungi</taxon>
        <taxon>Dikarya</taxon>
        <taxon>Ascomycota</taxon>
        <taxon>Pezizomycotina</taxon>
        <taxon>Dothideomycetes</taxon>
        <taxon>Dothideomycetes incertae sedis</taxon>
        <taxon>Microthyriales</taxon>
        <taxon>Microthyriaceae</taxon>
        <taxon>Microthyrium</taxon>
    </lineage>
</organism>
<sequence length="176" mass="20230">MEKIGHVWLLIRGYLARPSSRYRFSGPDPFDNGWNSHATGDAAFSTSVTESRSQSGPHAKGKPRNGRRSSLRTPKPKTESELDRNAALRRKARENMERDQRYRSEEEEEEEEEEPAERGRFQPSSNAERKNTHDGYLKSILKETKPVAYRPKPPMPAFDAMLAEIRSTRNQSQSRN</sequence>
<keyword evidence="3" id="KW-1185">Reference proteome</keyword>
<evidence type="ECO:0000313" key="2">
    <source>
        <dbReference type="EMBL" id="KAF2670098.1"/>
    </source>
</evidence>
<gene>
    <name evidence="2" type="ORF">BT63DRAFT_454278</name>
</gene>
<dbReference type="Proteomes" id="UP000799302">
    <property type="component" value="Unassembled WGS sequence"/>
</dbReference>
<feature type="compositionally biased region" description="Polar residues" evidence="1">
    <location>
        <begin position="33"/>
        <end position="56"/>
    </location>
</feature>
<feature type="compositionally biased region" description="Basic and acidic residues" evidence="1">
    <location>
        <begin position="127"/>
        <end position="145"/>
    </location>
</feature>
<name>A0A6A6UG83_9PEZI</name>
<proteinExistence type="predicted"/>
<reference evidence="2" key="1">
    <citation type="journal article" date="2020" name="Stud. Mycol.">
        <title>101 Dothideomycetes genomes: a test case for predicting lifestyles and emergence of pathogens.</title>
        <authorList>
            <person name="Haridas S."/>
            <person name="Albert R."/>
            <person name="Binder M."/>
            <person name="Bloem J."/>
            <person name="Labutti K."/>
            <person name="Salamov A."/>
            <person name="Andreopoulos B."/>
            <person name="Baker S."/>
            <person name="Barry K."/>
            <person name="Bills G."/>
            <person name="Bluhm B."/>
            <person name="Cannon C."/>
            <person name="Castanera R."/>
            <person name="Culley D."/>
            <person name="Daum C."/>
            <person name="Ezra D."/>
            <person name="Gonzalez J."/>
            <person name="Henrissat B."/>
            <person name="Kuo A."/>
            <person name="Liang C."/>
            <person name="Lipzen A."/>
            <person name="Lutzoni F."/>
            <person name="Magnuson J."/>
            <person name="Mondo S."/>
            <person name="Nolan M."/>
            <person name="Ohm R."/>
            <person name="Pangilinan J."/>
            <person name="Park H.-J."/>
            <person name="Ramirez L."/>
            <person name="Alfaro M."/>
            <person name="Sun H."/>
            <person name="Tritt A."/>
            <person name="Yoshinaga Y."/>
            <person name="Zwiers L.-H."/>
            <person name="Turgeon B."/>
            <person name="Goodwin S."/>
            <person name="Spatafora J."/>
            <person name="Crous P."/>
            <person name="Grigoriev I."/>
        </authorList>
    </citation>
    <scope>NUCLEOTIDE SEQUENCE</scope>
    <source>
        <strain evidence="2">CBS 115976</strain>
    </source>
</reference>
<feature type="compositionally biased region" description="Acidic residues" evidence="1">
    <location>
        <begin position="105"/>
        <end position="115"/>
    </location>
</feature>
<evidence type="ECO:0000313" key="3">
    <source>
        <dbReference type="Proteomes" id="UP000799302"/>
    </source>
</evidence>
<dbReference type="AlphaFoldDB" id="A0A6A6UG83"/>
<feature type="region of interest" description="Disordered" evidence="1">
    <location>
        <begin position="25"/>
        <end position="155"/>
    </location>
</feature>
<evidence type="ECO:0000256" key="1">
    <source>
        <dbReference type="SAM" id="MobiDB-lite"/>
    </source>
</evidence>
<dbReference type="EMBL" id="MU004234">
    <property type="protein sequence ID" value="KAF2670098.1"/>
    <property type="molecule type" value="Genomic_DNA"/>
</dbReference>
<feature type="compositionally biased region" description="Basic and acidic residues" evidence="1">
    <location>
        <begin position="76"/>
        <end position="86"/>
    </location>
</feature>
<feature type="compositionally biased region" description="Basic residues" evidence="1">
    <location>
        <begin position="59"/>
        <end position="70"/>
    </location>
</feature>
<accession>A0A6A6UG83</accession>
<protein>
    <submittedName>
        <fullName evidence="2">Uncharacterized protein</fullName>
    </submittedName>
</protein>
<feature type="compositionally biased region" description="Basic and acidic residues" evidence="1">
    <location>
        <begin position="93"/>
        <end position="104"/>
    </location>
</feature>